<name>A0A2N8HXE1_9BACT</name>
<gene>
    <name evidence="1" type="ORF">CXU09_11945</name>
</gene>
<evidence type="ECO:0000313" key="1">
    <source>
        <dbReference type="EMBL" id="PNC53398.1"/>
    </source>
</evidence>
<sequence>MRKKTIKYTIVDLGGTRYVVLRLADLDALITTHHSLSLELIPVLSEAQWERHRQLLYITQHIHVDRVSHCKVALLTKTDYDSLNLAISHLHALLGNIRLASITVGPTEADQPDSTSNQ</sequence>
<organism evidence="1 2">
    <name type="scientific">Akkermansia muciniphila</name>
    <dbReference type="NCBI Taxonomy" id="239935"/>
    <lineage>
        <taxon>Bacteria</taxon>
        <taxon>Pseudomonadati</taxon>
        <taxon>Verrucomicrobiota</taxon>
        <taxon>Verrucomicrobiia</taxon>
        <taxon>Verrucomicrobiales</taxon>
        <taxon>Akkermansiaceae</taxon>
        <taxon>Akkermansia</taxon>
    </lineage>
</organism>
<reference evidence="1 2" key="1">
    <citation type="journal article" date="2017" name="BMC Genomics">
        <title>Genome sequencing of 39 Akkermansia muciniphila isolates reveals its population structure, genomic and functional diverisity, and global distribution in mammalian gut microbiotas.</title>
        <authorList>
            <person name="Guo X."/>
            <person name="Li S."/>
            <person name="Zhang J."/>
            <person name="Wu F."/>
            <person name="Li X."/>
            <person name="Wu D."/>
            <person name="Zhang M."/>
            <person name="Ou Z."/>
            <person name="Jie Z."/>
            <person name="Yan Q."/>
            <person name="Li P."/>
            <person name="Yi J."/>
            <person name="Peng Y."/>
        </authorList>
    </citation>
    <scope>NUCLEOTIDE SEQUENCE [LARGE SCALE GENOMIC DNA]</scope>
    <source>
        <strain evidence="1 2">GP43</strain>
    </source>
</reference>
<dbReference type="EMBL" id="PJKN01000008">
    <property type="protein sequence ID" value="PNC53398.1"/>
    <property type="molecule type" value="Genomic_DNA"/>
</dbReference>
<evidence type="ECO:0000313" key="2">
    <source>
        <dbReference type="Proteomes" id="UP000235914"/>
    </source>
</evidence>
<protein>
    <submittedName>
        <fullName evidence="1">Uncharacterized protein</fullName>
    </submittedName>
</protein>
<proteinExistence type="predicted"/>
<dbReference type="AlphaFoldDB" id="A0A2N8HXE1"/>
<dbReference type="Proteomes" id="UP000235914">
    <property type="component" value="Unassembled WGS sequence"/>
</dbReference>
<comment type="caution">
    <text evidence="1">The sequence shown here is derived from an EMBL/GenBank/DDBJ whole genome shotgun (WGS) entry which is preliminary data.</text>
</comment>
<dbReference type="RefSeq" id="WP_102736200.1">
    <property type="nucleotide sequence ID" value="NZ_CP025824.1"/>
</dbReference>
<accession>A0A2N8HXE1</accession>